<keyword evidence="2" id="KW-1185">Reference proteome</keyword>
<dbReference type="EMBL" id="CM007384">
    <property type="protein sequence ID" value="ONK73549.1"/>
    <property type="molecule type" value="Genomic_DNA"/>
</dbReference>
<protein>
    <submittedName>
        <fullName evidence="1">Uncharacterized protein</fullName>
    </submittedName>
</protein>
<dbReference type="AlphaFoldDB" id="A0A5P1F9W2"/>
<name>A0A5P1F9W2_ASPOF</name>
<evidence type="ECO:0000313" key="2">
    <source>
        <dbReference type="Proteomes" id="UP000243459"/>
    </source>
</evidence>
<dbReference type="Gramene" id="ONK73549">
    <property type="protein sequence ID" value="ONK73549"/>
    <property type="gene ID" value="A4U43_C04F32780"/>
</dbReference>
<organism evidence="1 2">
    <name type="scientific">Asparagus officinalis</name>
    <name type="common">Garden asparagus</name>
    <dbReference type="NCBI Taxonomy" id="4686"/>
    <lineage>
        <taxon>Eukaryota</taxon>
        <taxon>Viridiplantae</taxon>
        <taxon>Streptophyta</taxon>
        <taxon>Embryophyta</taxon>
        <taxon>Tracheophyta</taxon>
        <taxon>Spermatophyta</taxon>
        <taxon>Magnoliopsida</taxon>
        <taxon>Liliopsida</taxon>
        <taxon>Asparagales</taxon>
        <taxon>Asparagaceae</taxon>
        <taxon>Asparagoideae</taxon>
        <taxon>Asparagus</taxon>
    </lineage>
</organism>
<sequence length="128" mass="13327">MNKSNGSGENVYKPDVNHVEVSGVFSGARAQDDFVKAGEFSVGNIKSGSADMLYSDTLVQSVISGAHTLRVATLGFGARPDTVKIEGRGARARCISGAVELDWWAGDENQAGKELVGAWGEAGVLVVG</sequence>
<accession>A0A5P1F9W2</accession>
<evidence type="ECO:0000313" key="1">
    <source>
        <dbReference type="EMBL" id="ONK73549.1"/>
    </source>
</evidence>
<gene>
    <name evidence="1" type="ORF">A4U43_C04F32780</name>
</gene>
<dbReference type="Proteomes" id="UP000243459">
    <property type="component" value="Chromosome 4"/>
</dbReference>
<proteinExistence type="predicted"/>
<reference evidence="2" key="1">
    <citation type="journal article" date="2017" name="Nat. Commun.">
        <title>The asparagus genome sheds light on the origin and evolution of a young Y chromosome.</title>
        <authorList>
            <person name="Harkess A."/>
            <person name="Zhou J."/>
            <person name="Xu C."/>
            <person name="Bowers J.E."/>
            <person name="Van der Hulst R."/>
            <person name="Ayyampalayam S."/>
            <person name="Mercati F."/>
            <person name="Riccardi P."/>
            <person name="McKain M.R."/>
            <person name="Kakrana A."/>
            <person name="Tang H."/>
            <person name="Ray J."/>
            <person name="Groenendijk J."/>
            <person name="Arikit S."/>
            <person name="Mathioni S.M."/>
            <person name="Nakano M."/>
            <person name="Shan H."/>
            <person name="Telgmann-Rauber A."/>
            <person name="Kanno A."/>
            <person name="Yue Z."/>
            <person name="Chen H."/>
            <person name="Li W."/>
            <person name="Chen Y."/>
            <person name="Xu X."/>
            <person name="Zhang Y."/>
            <person name="Luo S."/>
            <person name="Chen H."/>
            <person name="Gao J."/>
            <person name="Mao Z."/>
            <person name="Pires J.C."/>
            <person name="Luo M."/>
            <person name="Kudrna D."/>
            <person name="Wing R.A."/>
            <person name="Meyers B.C."/>
            <person name="Yi K."/>
            <person name="Kong H."/>
            <person name="Lavrijsen P."/>
            <person name="Sunseri F."/>
            <person name="Falavigna A."/>
            <person name="Ye Y."/>
            <person name="Leebens-Mack J.H."/>
            <person name="Chen G."/>
        </authorList>
    </citation>
    <scope>NUCLEOTIDE SEQUENCE [LARGE SCALE GENOMIC DNA]</scope>
    <source>
        <strain evidence="2">cv. DH0086</strain>
    </source>
</reference>